<sequence>MEIAWQVGSKDEQRQRNVDENVPRNKGATTTRQLPARDLLLVEASPSNEGQMNVTGGADVGGMLCLLGLLGPAPNQELPNSKENFILTPFISTNGFPCHILCVPSCIRSNPMLVSLMCFGELHVIHSVTLDRPPSPRSRHWEMKCGVRDTPQPPHESLTFSFLACHECSRPFTTCCSKNGDSTDTSEEQCINTSCDQLIDRLLLFWCGSYSSILSCLSERKGAGPYLLLLRHRLRDQPRTSEPPDTRQTPP</sequence>
<reference evidence="2" key="1">
    <citation type="journal article" date="2021" name="IMA Fungus">
        <title>Genomic characterization of three marine fungi, including Emericellopsis atlantica sp. nov. with signatures of a generalist lifestyle and marine biomass degradation.</title>
        <authorList>
            <person name="Hagestad O.C."/>
            <person name="Hou L."/>
            <person name="Andersen J.H."/>
            <person name="Hansen E.H."/>
            <person name="Altermark B."/>
            <person name="Li C."/>
            <person name="Kuhnert E."/>
            <person name="Cox R.J."/>
            <person name="Crous P.W."/>
            <person name="Spatafora J.W."/>
            <person name="Lail K."/>
            <person name="Amirebrahimi M."/>
            <person name="Lipzen A."/>
            <person name="Pangilinan J."/>
            <person name="Andreopoulos W."/>
            <person name="Hayes R.D."/>
            <person name="Ng V."/>
            <person name="Grigoriev I.V."/>
            <person name="Jackson S.A."/>
            <person name="Sutton T.D.S."/>
            <person name="Dobson A.D.W."/>
            <person name="Rama T."/>
        </authorList>
    </citation>
    <scope>NUCLEOTIDE SEQUENCE</scope>
    <source>
        <strain evidence="2">TRa018bII</strain>
    </source>
</reference>
<keyword evidence="3" id="KW-1185">Reference proteome</keyword>
<proteinExistence type="predicted"/>
<dbReference type="EMBL" id="MU251360">
    <property type="protein sequence ID" value="KAG9239280.1"/>
    <property type="molecule type" value="Genomic_DNA"/>
</dbReference>
<gene>
    <name evidence="2" type="ORF">BJ875DRAFT_448871</name>
</gene>
<evidence type="ECO:0000313" key="3">
    <source>
        <dbReference type="Proteomes" id="UP000824998"/>
    </source>
</evidence>
<comment type="caution">
    <text evidence="2">The sequence shown here is derived from an EMBL/GenBank/DDBJ whole genome shotgun (WGS) entry which is preliminary data.</text>
</comment>
<feature type="region of interest" description="Disordered" evidence="1">
    <location>
        <begin position="1"/>
        <end position="30"/>
    </location>
</feature>
<dbReference type="Proteomes" id="UP000824998">
    <property type="component" value="Unassembled WGS sequence"/>
</dbReference>
<name>A0A9P8CA99_9HELO</name>
<accession>A0A9P8CA99</accession>
<dbReference type="AlphaFoldDB" id="A0A9P8CA99"/>
<protein>
    <submittedName>
        <fullName evidence="2">Uncharacterized protein</fullName>
    </submittedName>
</protein>
<organism evidence="2 3">
    <name type="scientific">Amylocarpus encephaloides</name>
    <dbReference type="NCBI Taxonomy" id="45428"/>
    <lineage>
        <taxon>Eukaryota</taxon>
        <taxon>Fungi</taxon>
        <taxon>Dikarya</taxon>
        <taxon>Ascomycota</taxon>
        <taxon>Pezizomycotina</taxon>
        <taxon>Leotiomycetes</taxon>
        <taxon>Helotiales</taxon>
        <taxon>Helotiales incertae sedis</taxon>
        <taxon>Amylocarpus</taxon>
    </lineage>
</organism>
<evidence type="ECO:0000313" key="2">
    <source>
        <dbReference type="EMBL" id="KAG9239280.1"/>
    </source>
</evidence>
<feature type="compositionally biased region" description="Basic and acidic residues" evidence="1">
    <location>
        <begin position="9"/>
        <end position="23"/>
    </location>
</feature>
<evidence type="ECO:0000256" key="1">
    <source>
        <dbReference type="SAM" id="MobiDB-lite"/>
    </source>
</evidence>